<evidence type="ECO:0000313" key="3">
    <source>
        <dbReference type="Proteomes" id="UP000230750"/>
    </source>
</evidence>
<feature type="region of interest" description="Disordered" evidence="1">
    <location>
        <begin position="1"/>
        <end position="49"/>
    </location>
</feature>
<sequence length="169" mass="19470">MNKLNKTEERLAKNPPTDDDSTDDDNDDVEPVCKKRTRRSNVAGPSSSGRPHILPVSCIICHTDHWIRDKVTCKRRREPLTRYGTIDAGKLRKAAELTSNESLLLQMRGRDLVDSEARYHTSCFRNATRFLTRKWPKETTDILYADILMQSFATMSLMNRFLNNRVRSG</sequence>
<feature type="compositionally biased region" description="Acidic residues" evidence="1">
    <location>
        <begin position="17"/>
        <end position="30"/>
    </location>
</feature>
<keyword evidence="3" id="KW-1185">Reference proteome</keyword>
<dbReference type="Proteomes" id="UP000230750">
    <property type="component" value="Unassembled WGS sequence"/>
</dbReference>
<organism evidence="2 3">
    <name type="scientific">Stichopus japonicus</name>
    <name type="common">Sea cucumber</name>
    <dbReference type="NCBI Taxonomy" id="307972"/>
    <lineage>
        <taxon>Eukaryota</taxon>
        <taxon>Metazoa</taxon>
        <taxon>Echinodermata</taxon>
        <taxon>Eleutherozoa</taxon>
        <taxon>Echinozoa</taxon>
        <taxon>Holothuroidea</taxon>
        <taxon>Aspidochirotacea</taxon>
        <taxon>Aspidochirotida</taxon>
        <taxon>Stichopodidae</taxon>
        <taxon>Apostichopus</taxon>
    </lineage>
</organism>
<proteinExistence type="predicted"/>
<feature type="compositionally biased region" description="Basic and acidic residues" evidence="1">
    <location>
        <begin position="1"/>
        <end position="12"/>
    </location>
</feature>
<accession>A0A2G8LLE6</accession>
<dbReference type="AlphaFoldDB" id="A0A2G8LLE6"/>
<dbReference type="OrthoDB" id="8922776at2759"/>
<name>A0A2G8LLE6_STIJA</name>
<evidence type="ECO:0000313" key="2">
    <source>
        <dbReference type="EMBL" id="PIK61055.1"/>
    </source>
</evidence>
<dbReference type="EMBL" id="MRZV01000041">
    <property type="protein sequence ID" value="PIK61055.1"/>
    <property type="molecule type" value="Genomic_DNA"/>
</dbReference>
<evidence type="ECO:0000256" key="1">
    <source>
        <dbReference type="SAM" id="MobiDB-lite"/>
    </source>
</evidence>
<reference evidence="2 3" key="1">
    <citation type="journal article" date="2017" name="PLoS Biol.">
        <title>The sea cucumber genome provides insights into morphological evolution and visceral regeneration.</title>
        <authorList>
            <person name="Zhang X."/>
            <person name="Sun L."/>
            <person name="Yuan J."/>
            <person name="Sun Y."/>
            <person name="Gao Y."/>
            <person name="Zhang L."/>
            <person name="Li S."/>
            <person name="Dai H."/>
            <person name="Hamel J.F."/>
            <person name="Liu C."/>
            <person name="Yu Y."/>
            <person name="Liu S."/>
            <person name="Lin W."/>
            <person name="Guo K."/>
            <person name="Jin S."/>
            <person name="Xu P."/>
            <person name="Storey K.B."/>
            <person name="Huan P."/>
            <person name="Zhang T."/>
            <person name="Zhou Y."/>
            <person name="Zhang J."/>
            <person name="Lin C."/>
            <person name="Li X."/>
            <person name="Xing L."/>
            <person name="Huo D."/>
            <person name="Sun M."/>
            <person name="Wang L."/>
            <person name="Mercier A."/>
            <person name="Li F."/>
            <person name="Yang H."/>
            <person name="Xiang J."/>
        </authorList>
    </citation>
    <scope>NUCLEOTIDE SEQUENCE [LARGE SCALE GENOMIC DNA]</scope>
    <source>
        <strain evidence="2">Shaxun</strain>
        <tissue evidence="2">Muscle</tissue>
    </source>
</reference>
<gene>
    <name evidence="2" type="ORF">BSL78_01979</name>
</gene>
<protein>
    <submittedName>
        <fullName evidence="2">Uncharacterized protein</fullName>
    </submittedName>
</protein>
<comment type="caution">
    <text evidence="2">The sequence shown here is derived from an EMBL/GenBank/DDBJ whole genome shotgun (WGS) entry which is preliminary data.</text>
</comment>